<name>A0ABT1H2R0_9NOCA</name>
<dbReference type="Gene3D" id="3.30.450.40">
    <property type="match status" value="1"/>
</dbReference>
<keyword evidence="4" id="KW-0804">Transcription</keyword>
<dbReference type="SMART" id="SM01012">
    <property type="entry name" value="ANTAR"/>
    <property type="match status" value="1"/>
</dbReference>
<gene>
    <name evidence="6" type="ORF">LX12_002132</name>
</gene>
<keyword evidence="1" id="KW-0808">Transferase</keyword>
<evidence type="ECO:0000256" key="4">
    <source>
        <dbReference type="ARBA" id="ARBA00023163"/>
    </source>
</evidence>
<reference evidence="6 7" key="1">
    <citation type="submission" date="2022-06" db="EMBL/GenBank/DDBJ databases">
        <title>Genomic Encyclopedia of Archaeal and Bacterial Type Strains, Phase II (KMG-II): from individual species to whole genera.</title>
        <authorList>
            <person name="Goeker M."/>
        </authorList>
    </citation>
    <scope>NUCLEOTIDE SEQUENCE [LARGE SCALE GENOMIC DNA]</scope>
    <source>
        <strain evidence="6 7">DSM 45037</strain>
    </source>
</reference>
<dbReference type="Proteomes" id="UP001205740">
    <property type="component" value="Unassembled WGS sequence"/>
</dbReference>
<dbReference type="PIRSF" id="PIRSF036625">
    <property type="entry name" value="GAF_ANTAR"/>
    <property type="match status" value="1"/>
</dbReference>
<proteinExistence type="predicted"/>
<dbReference type="Pfam" id="PF13185">
    <property type="entry name" value="GAF_2"/>
    <property type="match status" value="1"/>
</dbReference>
<dbReference type="InterPro" id="IPR036388">
    <property type="entry name" value="WH-like_DNA-bd_sf"/>
</dbReference>
<evidence type="ECO:0000256" key="1">
    <source>
        <dbReference type="ARBA" id="ARBA00022679"/>
    </source>
</evidence>
<evidence type="ECO:0000313" key="7">
    <source>
        <dbReference type="Proteomes" id="UP001205740"/>
    </source>
</evidence>
<comment type="caution">
    <text evidence="6">The sequence shown here is derived from an EMBL/GenBank/DDBJ whole genome shotgun (WGS) entry which is preliminary data.</text>
</comment>
<dbReference type="Pfam" id="PF03861">
    <property type="entry name" value="ANTAR"/>
    <property type="match status" value="1"/>
</dbReference>
<dbReference type="EMBL" id="JAMTCG010000003">
    <property type="protein sequence ID" value="MCP2160945.1"/>
    <property type="molecule type" value="Genomic_DNA"/>
</dbReference>
<keyword evidence="3" id="KW-0805">Transcription regulation</keyword>
<keyword evidence="2" id="KW-0418">Kinase</keyword>
<evidence type="ECO:0000256" key="2">
    <source>
        <dbReference type="ARBA" id="ARBA00022777"/>
    </source>
</evidence>
<dbReference type="RefSeq" id="WP_253654498.1">
    <property type="nucleotide sequence ID" value="NZ_BAAAOE010000003.1"/>
</dbReference>
<dbReference type="InterPro" id="IPR012074">
    <property type="entry name" value="GAF_ANTAR"/>
</dbReference>
<evidence type="ECO:0000259" key="5">
    <source>
        <dbReference type="PROSITE" id="PS50921"/>
    </source>
</evidence>
<dbReference type="InterPro" id="IPR003018">
    <property type="entry name" value="GAF"/>
</dbReference>
<dbReference type="PROSITE" id="PS50921">
    <property type="entry name" value="ANTAR"/>
    <property type="match status" value="1"/>
</dbReference>
<keyword evidence="7" id="KW-1185">Reference proteome</keyword>
<dbReference type="InterPro" id="IPR029016">
    <property type="entry name" value="GAF-like_dom_sf"/>
</dbReference>
<dbReference type="SUPFAM" id="SSF52172">
    <property type="entry name" value="CheY-like"/>
    <property type="match status" value="1"/>
</dbReference>
<organism evidence="6 7">
    <name type="scientific">Williamsia serinedens</name>
    <dbReference type="NCBI Taxonomy" id="391736"/>
    <lineage>
        <taxon>Bacteria</taxon>
        <taxon>Bacillati</taxon>
        <taxon>Actinomycetota</taxon>
        <taxon>Actinomycetes</taxon>
        <taxon>Mycobacteriales</taxon>
        <taxon>Nocardiaceae</taxon>
        <taxon>Williamsia</taxon>
    </lineage>
</organism>
<protein>
    <submittedName>
        <fullName evidence="6">GAF domain-containing protein</fullName>
    </submittedName>
</protein>
<evidence type="ECO:0000256" key="3">
    <source>
        <dbReference type="ARBA" id="ARBA00023015"/>
    </source>
</evidence>
<dbReference type="InterPro" id="IPR011006">
    <property type="entry name" value="CheY-like_superfamily"/>
</dbReference>
<evidence type="ECO:0000313" key="6">
    <source>
        <dbReference type="EMBL" id="MCP2160945.1"/>
    </source>
</evidence>
<dbReference type="SMART" id="SM00065">
    <property type="entry name" value="GAF"/>
    <property type="match status" value="1"/>
</dbReference>
<sequence>MTVSAQRIAGGVDVHDEIARMSLSAHGVNGRAVPVDDVLEMVASTACRLLPPVDHVSISLVRHHRSGRVLREKTVATGGPSRLFANTQWEDGAGPGIEAILSGAVVTVEDVDDERRWPQLMDVVRRDTPIRSSLCVAMTAADRDIGIIVMHSEHPHAFDADSIEVAQMLGVHAAIAASAARREEQFVQALASRDVIGQAKGMIMERFGVDADRAFSMLATLSQETNTPVAQVSRKLVGAVSPTVSRPGAVAAADDEGAQ</sequence>
<dbReference type="Gene3D" id="1.10.10.10">
    <property type="entry name" value="Winged helix-like DNA-binding domain superfamily/Winged helix DNA-binding domain"/>
    <property type="match status" value="1"/>
</dbReference>
<feature type="domain" description="ANTAR" evidence="5">
    <location>
        <begin position="176"/>
        <end position="237"/>
    </location>
</feature>
<accession>A0ABT1H2R0</accession>
<dbReference type="InterPro" id="IPR005561">
    <property type="entry name" value="ANTAR"/>
</dbReference>
<dbReference type="SUPFAM" id="SSF55781">
    <property type="entry name" value="GAF domain-like"/>
    <property type="match status" value="1"/>
</dbReference>